<evidence type="ECO:0000313" key="1">
    <source>
        <dbReference type="EMBL" id="SDL32640.1"/>
    </source>
</evidence>
<reference evidence="1 2" key="1">
    <citation type="submission" date="2016-10" db="EMBL/GenBank/DDBJ databases">
        <authorList>
            <person name="de Groot N.N."/>
        </authorList>
    </citation>
    <scope>NUCLEOTIDE SEQUENCE [LARGE SCALE GENOMIC DNA]</scope>
    <source>
        <strain evidence="1 2">JCM 21544</strain>
    </source>
</reference>
<dbReference type="AlphaFoldDB" id="A0A1G9J555"/>
<dbReference type="RefSeq" id="WP_084335326.1">
    <property type="nucleotide sequence ID" value="NZ_CBKZNZ010000013.1"/>
</dbReference>
<dbReference type="EMBL" id="FNFD01000018">
    <property type="protein sequence ID" value="SDL32640.1"/>
    <property type="molecule type" value="Genomic_DNA"/>
</dbReference>
<protein>
    <recommendedName>
        <fullName evidence="3">Type III secretion protein</fullName>
    </recommendedName>
</protein>
<gene>
    <name evidence="1" type="ORF">SAMN05216186_11859</name>
</gene>
<evidence type="ECO:0008006" key="3">
    <source>
        <dbReference type="Google" id="ProtNLM"/>
    </source>
</evidence>
<accession>A0A1G9J555</accession>
<name>A0A1G9J555_9PSED</name>
<keyword evidence="2" id="KW-1185">Reference proteome</keyword>
<sequence>MIPHADCMRWAQWWATGWTGADESWGVEACFAPWERSMIEYAAPLHHGAFARRLGLSQDLPSHPDPVVLRLIDETVEARLHALLLVAEIFGKGRVVDLPDAEAQWCRRIARALLPGSWVPAEWAGDEPRVAGLRSLYGRLDAACWKRARLLFPRSLVEQVESCEPAPLPAAKLAALWDAVIWKNRCLWERGAQAC</sequence>
<organism evidence="1 2">
    <name type="scientific">Pseudomonas indica</name>
    <dbReference type="NCBI Taxonomy" id="137658"/>
    <lineage>
        <taxon>Bacteria</taxon>
        <taxon>Pseudomonadati</taxon>
        <taxon>Pseudomonadota</taxon>
        <taxon>Gammaproteobacteria</taxon>
        <taxon>Pseudomonadales</taxon>
        <taxon>Pseudomonadaceae</taxon>
        <taxon>Pseudomonas</taxon>
    </lineage>
</organism>
<proteinExistence type="predicted"/>
<evidence type="ECO:0000313" key="2">
    <source>
        <dbReference type="Proteomes" id="UP000198706"/>
    </source>
</evidence>
<dbReference type="STRING" id="137658.SAMN05216186_11859"/>
<dbReference type="Proteomes" id="UP000198706">
    <property type="component" value="Unassembled WGS sequence"/>
</dbReference>